<dbReference type="Proteomes" id="UP000183788">
    <property type="component" value="Unassembled WGS sequence"/>
</dbReference>
<dbReference type="InterPro" id="IPR036097">
    <property type="entry name" value="HisK_dim/P_sf"/>
</dbReference>
<dbReference type="Gene3D" id="3.30.565.10">
    <property type="entry name" value="Histidine kinase-like ATPase, C-terminal domain"/>
    <property type="match status" value="1"/>
</dbReference>
<evidence type="ECO:0000259" key="6">
    <source>
        <dbReference type="PROSITE" id="PS50109"/>
    </source>
</evidence>
<keyword evidence="3 4" id="KW-0597">Phosphoprotein</keyword>
<evidence type="ECO:0000256" key="2">
    <source>
        <dbReference type="ARBA" id="ARBA00012438"/>
    </source>
</evidence>
<dbReference type="InterPro" id="IPR001789">
    <property type="entry name" value="Sig_transdc_resp-reg_receiver"/>
</dbReference>
<dbReference type="PANTHER" id="PTHR45339:SF5">
    <property type="entry name" value="HISTIDINE KINASE"/>
    <property type="match status" value="1"/>
</dbReference>
<dbReference type="InterPro" id="IPR005467">
    <property type="entry name" value="His_kinase_dom"/>
</dbReference>
<dbReference type="AlphaFoldDB" id="A0A1K1PHY1"/>
<feature type="domain" description="Response regulatory" evidence="7">
    <location>
        <begin position="318"/>
        <end position="436"/>
    </location>
</feature>
<dbReference type="SMART" id="SM00388">
    <property type="entry name" value="HisKA"/>
    <property type="match status" value="1"/>
</dbReference>
<dbReference type="InterPro" id="IPR003594">
    <property type="entry name" value="HATPase_dom"/>
</dbReference>
<keyword evidence="5" id="KW-0472">Membrane</keyword>
<dbReference type="OrthoDB" id="9811889at2"/>
<evidence type="ECO:0000256" key="5">
    <source>
        <dbReference type="SAM" id="Phobius"/>
    </source>
</evidence>
<evidence type="ECO:0000256" key="1">
    <source>
        <dbReference type="ARBA" id="ARBA00000085"/>
    </source>
</evidence>
<dbReference type="SMART" id="SM00387">
    <property type="entry name" value="HATPase_c"/>
    <property type="match status" value="1"/>
</dbReference>
<name>A0A1K1PHY1_9BACT</name>
<dbReference type="EMBL" id="FPIZ01000005">
    <property type="protein sequence ID" value="SFW46262.1"/>
    <property type="molecule type" value="Genomic_DNA"/>
</dbReference>
<organism evidence="8 9">
    <name type="scientific">Chitinophaga sancti</name>
    <dbReference type="NCBI Taxonomy" id="1004"/>
    <lineage>
        <taxon>Bacteria</taxon>
        <taxon>Pseudomonadati</taxon>
        <taxon>Bacteroidota</taxon>
        <taxon>Chitinophagia</taxon>
        <taxon>Chitinophagales</taxon>
        <taxon>Chitinophagaceae</taxon>
        <taxon>Chitinophaga</taxon>
    </lineage>
</organism>
<keyword evidence="5" id="KW-1133">Transmembrane helix</keyword>
<feature type="modified residue" description="4-aspartylphosphate" evidence="4">
    <location>
        <position position="367"/>
    </location>
</feature>
<dbReference type="CDD" id="cd17546">
    <property type="entry name" value="REC_hyHK_CKI1_RcsC-like"/>
    <property type="match status" value="1"/>
</dbReference>
<evidence type="ECO:0000256" key="3">
    <source>
        <dbReference type="ARBA" id="ARBA00022553"/>
    </source>
</evidence>
<dbReference type="RefSeq" id="WP_083571456.1">
    <property type="nucleotide sequence ID" value="NZ_FPIZ01000005.1"/>
</dbReference>
<evidence type="ECO:0000313" key="8">
    <source>
        <dbReference type="EMBL" id="SFW46262.1"/>
    </source>
</evidence>
<dbReference type="PROSITE" id="PS50109">
    <property type="entry name" value="HIS_KIN"/>
    <property type="match status" value="1"/>
</dbReference>
<dbReference type="SUPFAM" id="SSF47384">
    <property type="entry name" value="Homodimeric domain of signal transducing histidine kinase"/>
    <property type="match status" value="1"/>
</dbReference>
<dbReference type="GO" id="GO:0000155">
    <property type="term" value="F:phosphorelay sensor kinase activity"/>
    <property type="evidence" value="ECO:0007669"/>
    <property type="project" value="InterPro"/>
</dbReference>
<keyword evidence="8" id="KW-0808">Transferase</keyword>
<dbReference type="STRING" id="1004.SAMN05661012_01907"/>
<evidence type="ECO:0000259" key="7">
    <source>
        <dbReference type="PROSITE" id="PS50110"/>
    </source>
</evidence>
<reference evidence="8 9" key="1">
    <citation type="submission" date="2016-11" db="EMBL/GenBank/DDBJ databases">
        <authorList>
            <person name="Jaros S."/>
            <person name="Januszkiewicz K."/>
            <person name="Wedrychowicz H."/>
        </authorList>
    </citation>
    <scope>NUCLEOTIDE SEQUENCE [LARGE SCALE GENOMIC DNA]</scope>
    <source>
        <strain evidence="8 9">DSM 784</strain>
    </source>
</reference>
<dbReference type="Pfam" id="PF00512">
    <property type="entry name" value="HisKA"/>
    <property type="match status" value="1"/>
</dbReference>
<dbReference type="EC" id="2.7.13.3" evidence="2"/>
<proteinExistence type="predicted"/>
<dbReference type="InterPro" id="IPR003661">
    <property type="entry name" value="HisK_dim/P_dom"/>
</dbReference>
<evidence type="ECO:0000313" key="9">
    <source>
        <dbReference type="Proteomes" id="UP000183788"/>
    </source>
</evidence>
<dbReference type="InterPro" id="IPR036890">
    <property type="entry name" value="HATPase_C_sf"/>
</dbReference>
<dbReference type="InterPro" id="IPR011006">
    <property type="entry name" value="CheY-like_superfamily"/>
</dbReference>
<dbReference type="Gene3D" id="1.10.287.130">
    <property type="match status" value="1"/>
</dbReference>
<keyword evidence="8" id="KW-0418">Kinase</keyword>
<gene>
    <name evidence="8" type="ORF">SAMN05661012_01907</name>
</gene>
<dbReference type="CDD" id="cd00082">
    <property type="entry name" value="HisKA"/>
    <property type="match status" value="1"/>
</dbReference>
<dbReference type="SUPFAM" id="SSF52172">
    <property type="entry name" value="CheY-like"/>
    <property type="match status" value="1"/>
</dbReference>
<comment type="catalytic activity">
    <reaction evidence="1">
        <text>ATP + protein L-histidine = ADP + protein N-phospho-L-histidine.</text>
        <dbReference type="EC" id="2.7.13.3"/>
    </reaction>
</comment>
<dbReference type="PANTHER" id="PTHR45339">
    <property type="entry name" value="HYBRID SIGNAL TRANSDUCTION HISTIDINE KINASE J"/>
    <property type="match status" value="1"/>
</dbReference>
<dbReference type="Gene3D" id="3.40.50.2300">
    <property type="match status" value="1"/>
</dbReference>
<protein>
    <recommendedName>
        <fullName evidence="2">histidine kinase</fullName>
        <ecNumber evidence="2">2.7.13.3</ecNumber>
    </recommendedName>
</protein>
<dbReference type="InterPro" id="IPR004358">
    <property type="entry name" value="Sig_transdc_His_kin-like_C"/>
</dbReference>
<evidence type="ECO:0000256" key="4">
    <source>
        <dbReference type="PROSITE-ProRule" id="PRU00169"/>
    </source>
</evidence>
<dbReference type="SMART" id="SM00448">
    <property type="entry name" value="REC"/>
    <property type="match status" value="1"/>
</dbReference>
<dbReference type="PROSITE" id="PS50110">
    <property type="entry name" value="RESPONSE_REGULATORY"/>
    <property type="match status" value="1"/>
</dbReference>
<feature type="transmembrane region" description="Helical" evidence="5">
    <location>
        <begin position="25"/>
        <end position="46"/>
    </location>
</feature>
<feature type="domain" description="Histidine kinase" evidence="6">
    <location>
        <begin position="72"/>
        <end position="293"/>
    </location>
</feature>
<sequence length="444" mass="50460">MMSRMVACRLTSSIVPLLVQLSDSIFVISIALFFLFVAIVAIVMNYRLRMQLNKTQSDLSDSLKGKLDMISNFNREVRTPLNAIIGMSEQLTHTPMDKEQRELLHAIERAAGMLLRIMTDAQEVYHLAKDDIQLDPQPFEIYTVFYAVTEERRKIAIDKHLYFDAVYDGDQYLRVMGDALRLKQVMQHLIDNAIRYTSTGGVQVILRVSKAIEDKVVVHLEVKDTGAGIPGNILPNLFTYYSFPRPPHMAAVSGTGLGLSIVQKILRLHGSDIHVESAQGKGSCFSFKITYQLAEVQTLVITRREQEEMTGSFMEGRNILVADDQEMNLVLLSHILSRWKCNFDKAKDGIAAYELFSRHEYDMVLLDIQMPGMTGLEVVRKIREDRNVLKANVPVLAITSDITLTENSRYRDLGFNDCMLKPFREKDIYNTIIRHLPPADVKAL</sequence>
<dbReference type="SUPFAM" id="SSF55874">
    <property type="entry name" value="ATPase domain of HSP90 chaperone/DNA topoisomerase II/histidine kinase"/>
    <property type="match status" value="1"/>
</dbReference>
<dbReference type="Pfam" id="PF02518">
    <property type="entry name" value="HATPase_c"/>
    <property type="match status" value="1"/>
</dbReference>
<dbReference type="PRINTS" id="PR00344">
    <property type="entry name" value="BCTRLSENSOR"/>
</dbReference>
<keyword evidence="5" id="KW-0812">Transmembrane</keyword>
<accession>A0A1K1PHY1</accession>
<dbReference type="Pfam" id="PF00072">
    <property type="entry name" value="Response_reg"/>
    <property type="match status" value="1"/>
</dbReference>